<dbReference type="NCBIfam" id="TIGR03687">
    <property type="entry name" value="pupylate_cterm"/>
    <property type="match status" value="1"/>
</dbReference>
<evidence type="ECO:0000313" key="7">
    <source>
        <dbReference type="EMBL" id="GFP26752.1"/>
    </source>
</evidence>
<evidence type="ECO:0000256" key="5">
    <source>
        <dbReference type="HAMAP-Rule" id="MF_02106"/>
    </source>
</evidence>
<keyword evidence="5" id="KW-1017">Isopeptide bond</keyword>
<feature type="modified residue" description="Deamidated glutamine" evidence="5">
    <location>
        <position position="67"/>
    </location>
</feature>
<proteinExistence type="inferred from homology"/>
<evidence type="ECO:0000256" key="2">
    <source>
        <dbReference type="ARBA" id="ARBA00010616"/>
    </source>
</evidence>
<evidence type="ECO:0000256" key="3">
    <source>
        <dbReference type="ARBA" id="ARBA00016748"/>
    </source>
</evidence>
<dbReference type="EMBL" id="BLRY01000004">
    <property type="protein sequence ID" value="GFP26752.1"/>
    <property type="molecule type" value="Genomic_DNA"/>
</dbReference>
<dbReference type="UniPathway" id="UPA00997"/>
<keyword evidence="8" id="KW-1185">Reference proteome</keyword>
<dbReference type="InterPro" id="IPR008515">
    <property type="entry name" value="Ubiquitin-like_Pup"/>
</dbReference>
<comment type="PTM">
    <text evidence="5">Is modified by deamidation of its C-terminal glutamine to glutamate by the deamidase Dop, a prerequisite to the subsequent pupylation process.</text>
</comment>
<comment type="subunit">
    <text evidence="5">Strongly interacts with the proteasome-associated ATPase ARC through a hydrophobic interface; the interacting region of Pup lies in its C-terminal half. There is one Pup binding site per ARC hexamer ring.</text>
</comment>
<dbReference type="GO" id="GO:0070628">
    <property type="term" value="F:proteasome binding"/>
    <property type="evidence" value="ECO:0007669"/>
    <property type="project" value="UniProtKB-UniRule"/>
</dbReference>
<evidence type="ECO:0000256" key="6">
    <source>
        <dbReference type="SAM" id="MobiDB-lite"/>
    </source>
</evidence>
<dbReference type="Pfam" id="PF05639">
    <property type="entry name" value="Pup"/>
    <property type="match status" value="1"/>
</dbReference>
<dbReference type="GO" id="GO:0031386">
    <property type="term" value="F:protein tag activity"/>
    <property type="evidence" value="ECO:0007669"/>
    <property type="project" value="UniProtKB-UniRule"/>
</dbReference>
<dbReference type="HAMAP" id="MF_02106">
    <property type="entry name" value="Pup"/>
    <property type="match status" value="1"/>
</dbReference>
<comment type="caution">
    <text evidence="7">The sequence shown here is derived from an EMBL/GenBank/DDBJ whole genome shotgun (WGS) entry which is preliminary data.</text>
</comment>
<name>A0A6V8P2I4_9ACTN</name>
<evidence type="ECO:0000256" key="4">
    <source>
        <dbReference type="ARBA" id="ARBA00032321"/>
    </source>
</evidence>
<protein>
    <recommendedName>
        <fullName evidence="3 5">Prokaryotic ubiquitin-like protein Pup</fullName>
    </recommendedName>
    <alternativeName>
        <fullName evidence="4 5">Bacterial ubiquitin-like modifier</fullName>
    </alternativeName>
</protein>
<dbReference type="RefSeq" id="WP_176232970.1">
    <property type="nucleotide sequence ID" value="NZ_BLRY01000004.1"/>
</dbReference>
<dbReference type="GO" id="GO:0019941">
    <property type="term" value="P:modification-dependent protein catabolic process"/>
    <property type="evidence" value="ECO:0007669"/>
    <property type="project" value="UniProtKB-UniRule"/>
</dbReference>
<keyword evidence="5" id="KW-0175">Coiled coil</keyword>
<comment type="pathway">
    <text evidence="1 5">Protein degradation; proteasomal Pup-dependent pathway.</text>
</comment>
<dbReference type="Proteomes" id="UP000591948">
    <property type="component" value="Unassembled WGS sequence"/>
</dbReference>
<organism evidence="7 8">
    <name type="scientific">Candidatus Hakubella thermalkaliphila</name>
    <dbReference type="NCBI Taxonomy" id="2754717"/>
    <lineage>
        <taxon>Bacteria</taxon>
        <taxon>Bacillati</taxon>
        <taxon>Actinomycetota</taxon>
        <taxon>Actinomycetota incertae sedis</taxon>
        <taxon>Candidatus Hakubellales</taxon>
        <taxon>Candidatus Hakubellaceae</taxon>
        <taxon>Candidatus Hakubella</taxon>
    </lineage>
</organism>
<comment type="domain">
    <text evidence="5">The N-terminal unstructured half of Pup provides a signal required to initiate unfolding and degradation by the proteasome but is not needed for pupylation, while the C-terminal helical half of Pup interacts with ARC to target proteins to the proteasome.</text>
</comment>
<dbReference type="GO" id="GO:0010498">
    <property type="term" value="P:proteasomal protein catabolic process"/>
    <property type="evidence" value="ECO:0007669"/>
    <property type="project" value="UniProtKB-UniRule"/>
</dbReference>
<evidence type="ECO:0000256" key="1">
    <source>
        <dbReference type="ARBA" id="ARBA00004707"/>
    </source>
</evidence>
<reference evidence="7 8" key="1">
    <citation type="journal article" date="2020" name="Front. Microbiol.">
        <title>Single-cell genomics of novel Actinobacteria with the Wood-Ljungdahl pathway discovered in a serpentinizing system.</title>
        <authorList>
            <person name="Merino N."/>
            <person name="Kawai M."/>
            <person name="Boyd E.S."/>
            <person name="Colman D.R."/>
            <person name="McGlynn S.E."/>
            <person name="Nealson K.H."/>
            <person name="Kurokawa K."/>
            <person name="Hongoh Y."/>
        </authorList>
    </citation>
    <scope>NUCLEOTIDE SEQUENCE [LARGE SCALE GENOMIC DNA]</scope>
    <source>
        <strain evidence="7 8">S33</strain>
    </source>
</reference>
<feature type="region of interest" description="Disordered" evidence="6">
    <location>
        <begin position="1"/>
        <end position="31"/>
    </location>
</feature>
<keyword evidence="5" id="KW-0833">Ubl conjugation pathway</keyword>
<feature type="cross-link" description="Isoglutamyl lysine isopeptide (Gln-Lys) (interchain with K-? in acceptor proteins)" evidence="5">
    <location>
        <position position="67"/>
    </location>
</feature>
<dbReference type="GO" id="GO:0070490">
    <property type="term" value="P:protein pupylation"/>
    <property type="evidence" value="ECO:0007669"/>
    <property type="project" value="UniProtKB-UniRule"/>
</dbReference>
<gene>
    <name evidence="5" type="primary">pup</name>
    <name evidence="7" type="ORF">HKBW3S33_00167</name>
</gene>
<comment type="function">
    <text evidence="5">Protein modifier that is covalently attached to lysine residues of substrate proteins, thereby targeting them for proteasomal degradation. The tagging system is termed pupylation.</text>
</comment>
<comment type="caution">
    <text evidence="5">Lacks conserved residue(s) required for the propagation of feature annotation.</text>
</comment>
<comment type="similarity">
    <text evidence="2 5">Belongs to the prokaryotic ubiquitin-like protein family.</text>
</comment>
<feature type="coiled-coil region" evidence="5">
    <location>
        <begin position="32"/>
        <end position="59"/>
    </location>
</feature>
<sequence>MADSSRAQRKKIRKTEDISPGPIPSSELAKKGEKIKKDLDKLLDEIDDLLEENAEEFVRNYVQKGGQ</sequence>
<dbReference type="AlphaFoldDB" id="A0A6V8P2I4"/>
<accession>A0A6V8P2I4</accession>
<evidence type="ECO:0000313" key="8">
    <source>
        <dbReference type="Proteomes" id="UP000591948"/>
    </source>
</evidence>